<feature type="domain" description="PAS" evidence="8">
    <location>
        <begin position="72"/>
        <end position="128"/>
    </location>
</feature>
<dbReference type="InterPro" id="IPR001610">
    <property type="entry name" value="PAC"/>
</dbReference>
<feature type="domain" description="PAC" evidence="9">
    <location>
        <begin position="278"/>
        <end position="328"/>
    </location>
</feature>
<dbReference type="PROSITE" id="PS50113">
    <property type="entry name" value="PAC"/>
    <property type="match status" value="3"/>
</dbReference>
<dbReference type="NCBIfam" id="TIGR00229">
    <property type="entry name" value="sensory_box"/>
    <property type="match status" value="3"/>
</dbReference>
<accession>A0A9X1X538</accession>
<keyword evidence="7" id="KW-0472">Membrane</keyword>
<reference evidence="10" key="1">
    <citation type="submission" date="2022-04" db="EMBL/GenBank/DDBJ databases">
        <title>Mucilaginibacter sp. RS28 isolated from freshwater.</title>
        <authorList>
            <person name="Ko S.-R."/>
        </authorList>
    </citation>
    <scope>NUCLEOTIDE SEQUENCE</scope>
    <source>
        <strain evidence="10">RS28</strain>
    </source>
</reference>
<sequence length="774" mass="89906">MKVGARRISAIYILVSLLWIVLSDKVLYLFTRELKAESVEFISSFKGFFFVLITGWLLYKLIKHDDQRLIDSEKQYRSIYEDNPLPMWIYSLDTLKFVSVNNTAVTHYGFSRKDFLNKTILDIRPEEDWVKVIKSIKDVTVKVRSSGNWRHLKADGEQIFAKVSSQQIIFNGKPHVMVTAHDVTDKVLFQNQLADLNQKLESEKKKLSETQQIAKLGGWEYYPVQQKLVFSEEMYLMTGLDPSHPEDLFQIYVDRIFAEDRPAMTEAMQLLLTEGQAFDVTHRIRGLDGSVRYIRQMARIDHSTSPAKVIGSGQDVTEIKELELERNQYQFDLQNTINNITEGFYTLDRELRFTRVNKKFEMESGMEAKDMIGKHMETVFPGIEEKLTYQMILEVLDTKDIRKFEIYSTYFNKWLFVAVYPTKDGVAVNFNDITEVKQKDEALKEALHRYNMVAKATQDVIYDFNLSTKKIELINNVRNLFEGNDQAEGDKEIYWADMVHPEDRLSVKNRRLEAFANQKANVSCEYRLHIGNGKFKHVYDQSYIIYDQEGKAERLIGAIKDIDALKRVSEENKRLADIITTINNMVLVTDLNHRITWVNKAFEDHCGYSLSELIGRVPSEVLGGLRMCTKTLSEVLAKKDKGEVFSLELQHHLKNGNSPWLHAEFKPLYDDKGKRIGYISVHQDITVRKLKEQQIQLQNQVLQEISWLSSHEIRRPVASLLGLTYLYKDTTDQHEKEHLVAMIDECAQDLDTIVHTITEKVDKELYPVQQKLSA</sequence>
<dbReference type="Pfam" id="PF08448">
    <property type="entry name" value="PAS_4"/>
    <property type="match status" value="1"/>
</dbReference>
<keyword evidence="5" id="KW-0418">Kinase</keyword>
<organism evidence="10 11">
    <name type="scientific">Mucilaginibacter straminoryzae</name>
    <dbReference type="NCBI Taxonomy" id="2932774"/>
    <lineage>
        <taxon>Bacteria</taxon>
        <taxon>Pseudomonadati</taxon>
        <taxon>Bacteroidota</taxon>
        <taxon>Sphingobacteriia</taxon>
        <taxon>Sphingobacteriales</taxon>
        <taxon>Sphingobacteriaceae</taxon>
        <taxon>Mucilaginibacter</taxon>
    </lineage>
</organism>
<dbReference type="EC" id="2.7.13.3" evidence="2"/>
<name>A0A9X1X538_9SPHI</name>
<keyword evidence="3" id="KW-0597">Phosphoprotein</keyword>
<feature type="domain" description="PAC" evidence="9">
    <location>
        <begin position="522"/>
        <end position="574"/>
    </location>
</feature>
<dbReference type="CDD" id="cd00130">
    <property type="entry name" value="PAS"/>
    <property type="match status" value="3"/>
</dbReference>
<dbReference type="InterPro" id="IPR035965">
    <property type="entry name" value="PAS-like_dom_sf"/>
</dbReference>
<keyword evidence="7" id="KW-0812">Transmembrane</keyword>
<feature type="coiled-coil region" evidence="6">
    <location>
        <begin position="186"/>
        <end position="213"/>
    </location>
</feature>
<evidence type="ECO:0000256" key="2">
    <source>
        <dbReference type="ARBA" id="ARBA00012438"/>
    </source>
</evidence>
<evidence type="ECO:0000256" key="7">
    <source>
        <dbReference type="SAM" id="Phobius"/>
    </source>
</evidence>
<evidence type="ECO:0000313" key="10">
    <source>
        <dbReference type="EMBL" id="MCJ8211103.1"/>
    </source>
</evidence>
<feature type="domain" description="PAS" evidence="8">
    <location>
        <begin position="571"/>
        <end position="656"/>
    </location>
</feature>
<evidence type="ECO:0000256" key="1">
    <source>
        <dbReference type="ARBA" id="ARBA00000085"/>
    </source>
</evidence>
<evidence type="ECO:0000313" key="11">
    <source>
        <dbReference type="Proteomes" id="UP001139450"/>
    </source>
</evidence>
<protein>
    <recommendedName>
        <fullName evidence="2">histidine kinase</fullName>
        <ecNumber evidence="2">2.7.13.3</ecNumber>
    </recommendedName>
</protein>
<dbReference type="SUPFAM" id="SSF55785">
    <property type="entry name" value="PYP-like sensor domain (PAS domain)"/>
    <property type="match status" value="5"/>
</dbReference>
<dbReference type="SMART" id="SM00086">
    <property type="entry name" value="PAC"/>
    <property type="match status" value="4"/>
</dbReference>
<dbReference type="InterPro" id="IPR036097">
    <property type="entry name" value="HisK_dim/P_sf"/>
</dbReference>
<dbReference type="Pfam" id="PF13426">
    <property type="entry name" value="PAS_9"/>
    <property type="match status" value="2"/>
</dbReference>
<dbReference type="InterPro" id="IPR003661">
    <property type="entry name" value="HisK_dim/P_dom"/>
</dbReference>
<dbReference type="GO" id="GO:0000155">
    <property type="term" value="F:phosphorelay sensor kinase activity"/>
    <property type="evidence" value="ECO:0007669"/>
    <property type="project" value="InterPro"/>
</dbReference>
<dbReference type="InterPro" id="IPR000700">
    <property type="entry name" value="PAS-assoc_C"/>
</dbReference>
<evidence type="ECO:0000256" key="6">
    <source>
        <dbReference type="SAM" id="Coils"/>
    </source>
</evidence>
<dbReference type="AlphaFoldDB" id="A0A9X1X538"/>
<dbReference type="SUPFAM" id="SSF47384">
    <property type="entry name" value="Homodimeric domain of signal transducing histidine kinase"/>
    <property type="match status" value="1"/>
</dbReference>
<dbReference type="EMBL" id="JALJEJ010000008">
    <property type="protein sequence ID" value="MCJ8211103.1"/>
    <property type="molecule type" value="Genomic_DNA"/>
</dbReference>
<feature type="domain" description="PAS" evidence="8">
    <location>
        <begin position="329"/>
        <end position="399"/>
    </location>
</feature>
<dbReference type="InterPro" id="IPR000014">
    <property type="entry name" value="PAS"/>
</dbReference>
<keyword evidence="7" id="KW-1133">Transmembrane helix</keyword>
<evidence type="ECO:0000256" key="3">
    <source>
        <dbReference type="ARBA" id="ARBA00022553"/>
    </source>
</evidence>
<feature type="domain" description="PAC" evidence="9">
    <location>
        <begin position="645"/>
        <end position="697"/>
    </location>
</feature>
<evidence type="ECO:0000259" key="9">
    <source>
        <dbReference type="PROSITE" id="PS50113"/>
    </source>
</evidence>
<dbReference type="PROSITE" id="PS50112">
    <property type="entry name" value="PAS"/>
    <property type="match status" value="3"/>
</dbReference>
<dbReference type="CDD" id="cd00082">
    <property type="entry name" value="HisKA"/>
    <property type="match status" value="1"/>
</dbReference>
<dbReference type="Pfam" id="PF08447">
    <property type="entry name" value="PAS_3"/>
    <property type="match status" value="2"/>
</dbReference>
<proteinExistence type="predicted"/>
<dbReference type="SMART" id="SM00091">
    <property type="entry name" value="PAS"/>
    <property type="match status" value="4"/>
</dbReference>
<dbReference type="Gene3D" id="1.10.287.130">
    <property type="match status" value="1"/>
</dbReference>
<dbReference type="RefSeq" id="WP_245131397.1">
    <property type="nucleotide sequence ID" value="NZ_JALJEJ010000008.1"/>
</dbReference>
<dbReference type="PANTHER" id="PTHR43304:SF1">
    <property type="entry name" value="PAC DOMAIN-CONTAINING PROTEIN"/>
    <property type="match status" value="1"/>
</dbReference>
<dbReference type="PANTHER" id="PTHR43304">
    <property type="entry name" value="PHYTOCHROME-LIKE PROTEIN CPH1"/>
    <property type="match status" value="1"/>
</dbReference>
<evidence type="ECO:0000256" key="4">
    <source>
        <dbReference type="ARBA" id="ARBA00022679"/>
    </source>
</evidence>
<comment type="caution">
    <text evidence="10">The sequence shown here is derived from an EMBL/GenBank/DDBJ whole genome shotgun (WGS) entry which is preliminary data.</text>
</comment>
<evidence type="ECO:0000256" key="5">
    <source>
        <dbReference type="ARBA" id="ARBA00022777"/>
    </source>
</evidence>
<feature type="transmembrane region" description="Helical" evidence="7">
    <location>
        <begin position="39"/>
        <end position="59"/>
    </location>
</feature>
<comment type="catalytic activity">
    <reaction evidence="1">
        <text>ATP + protein L-histidine = ADP + protein N-phospho-L-histidine.</text>
        <dbReference type="EC" id="2.7.13.3"/>
    </reaction>
</comment>
<dbReference type="Proteomes" id="UP001139450">
    <property type="component" value="Unassembled WGS sequence"/>
</dbReference>
<dbReference type="InterPro" id="IPR013655">
    <property type="entry name" value="PAS_fold_3"/>
</dbReference>
<keyword evidence="4" id="KW-0808">Transferase</keyword>
<dbReference type="InterPro" id="IPR013656">
    <property type="entry name" value="PAS_4"/>
</dbReference>
<gene>
    <name evidence="10" type="ORF">MUY27_15395</name>
</gene>
<evidence type="ECO:0000259" key="8">
    <source>
        <dbReference type="PROSITE" id="PS50112"/>
    </source>
</evidence>
<dbReference type="Gene3D" id="3.30.450.20">
    <property type="entry name" value="PAS domain"/>
    <property type="match status" value="5"/>
</dbReference>
<keyword evidence="6" id="KW-0175">Coiled coil</keyword>
<dbReference type="InterPro" id="IPR052162">
    <property type="entry name" value="Sensor_kinase/Photoreceptor"/>
</dbReference>
<keyword evidence="11" id="KW-1185">Reference proteome</keyword>